<keyword evidence="2" id="KW-1185">Reference proteome</keyword>
<sequence length="192" mass="20469">MPVRSLSVAVTNNAVIGVALGYIEANPDEVDLMRSLVVLALHGPSITARSTMPAHVTCRAAIVSPDWRVLEILEPSTAVWRMPGGHVDADDSSLLGAALGLAARRAGVEADAVIPGGILPFDVEVRIVDAAPILGEPEHVHYDMTYLFHVEDRSLAVRESATTQVRWVAPERISGQLGAKLTRASQQAGLVR</sequence>
<gene>
    <name evidence="1" type="ordered locus">Francci3_3885</name>
</gene>
<proteinExistence type="predicted"/>
<evidence type="ECO:0008006" key="3">
    <source>
        <dbReference type="Google" id="ProtNLM"/>
    </source>
</evidence>
<dbReference type="Gene3D" id="3.90.79.10">
    <property type="entry name" value="Nucleoside Triphosphate Pyrophosphohydrolase"/>
    <property type="match status" value="1"/>
</dbReference>
<dbReference type="SUPFAM" id="SSF55811">
    <property type="entry name" value="Nudix"/>
    <property type="match status" value="1"/>
</dbReference>
<dbReference type="InterPro" id="IPR015797">
    <property type="entry name" value="NUDIX_hydrolase-like_dom_sf"/>
</dbReference>
<dbReference type="EMBL" id="CP000249">
    <property type="protein sequence ID" value="ABD13235.1"/>
    <property type="molecule type" value="Genomic_DNA"/>
</dbReference>
<name>Q2J657_FRACC</name>
<dbReference type="HOGENOM" id="CLU_101758_2_0_11"/>
<dbReference type="eggNOG" id="COG1051">
    <property type="taxonomic scope" value="Bacteria"/>
</dbReference>
<evidence type="ECO:0000313" key="2">
    <source>
        <dbReference type="Proteomes" id="UP000001937"/>
    </source>
</evidence>
<dbReference type="KEGG" id="fra:Francci3_3885"/>
<dbReference type="Proteomes" id="UP000001937">
    <property type="component" value="Chromosome"/>
</dbReference>
<evidence type="ECO:0000313" key="1">
    <source>
        <dbReference type="EMBL" id="ABD13235.1"/>
    </source>
</evidence>
<reference evidence="1 2" key="1">
    <citation type="journal article" date="2007" name="Genome Res.">
        <title>Genome characteristics of facultatively symbiotic Frankia sp. strains reflect host range and host plant biogeography.</title>
        <authorList>
            <person name="Normand P."/>
            <person name="Lapierre P."/>
            <person name="Tisa L.S."/>
            <person name="Gogarten J.P."/>
            <person name="Alloisio N."/>
            <person name="Bagnarol E."/>
            <person name="Bassi C.A."/>
            <person name="Berry A.M."/>
            <person name="Bickhart D.M."/>
            <person name="Choisne N."/>
            <person name="Couloux A."/>
            <person name="Cournoyer B."/>
            <person name="Cruveiller S."/>
            <person name="Daubin V."/>
            <person name="Demange N."/>
            <person name="Francino M.P."/>
            <person name="Goltsman E."/>
            <person name="Huang Y."/>
            <person name="Kopp O.R."/>
            <person name="Labarre L."/>
            <person name="Lapidus A."/>
            <person name="Lavire C."/>
            <person name="Marechal J."/>
            <person name="Martinez M."/>
            <person name="Mastronunzio J.E."/>
            <person name="Mullin B.C."/>
            <person name="Niemann J."/>
            <person name="Pujic P."/>
            <person name="Rawnsley T."/>
            <person name="Rouy Z."/>
            <person name="Schenowitz C."/>
            <person name="Sellstedt A."/>
            <person name="Tavares F."/>
            <person name="Tomkins J.P."/>
            <person name="Vallenet D."/>
            <person name="Valverde C."/>
            <person name="Wall L.G."/>
            <person name="Wang Y."/>
            <person name="Medigue C."/>
            <person name="Benson D.R."/>
        </authorList>
    </citation>
    <scope>NUCLEOTIDE SEQUENCE [LARGE SCALE GENOMIC DNA]</scope>
    <source>
        <strain evidence="2">DSM 45818 / CECT 9043 / CcI3</strain>
    </source>
</reference>
<protein>
    <recommendedName>
        <fullName evidence="3">NUDIX hydrolase</fullName>
    </recommendedName>
</protein>
<organism evidence="1 2">
    <name type="scientific">Frankia casuarinae (strain DSM 45818 / CECT 9043 / HFP020203 / CcI3)</name>
    <dbReference type="NCBI Taxonomy" id="106370"/>
    <lineage>
        <taxon>Bacteria</taxon>
        <taxon>Bacillati</taxon>
        <taxon>Actinomycetota</taxon>
        <taxon>Actinomycetes</taxon>
        <taxon>Frankiales</taxon>
        <taxon>Frankiaceae</taxon>
        <taxon>Frankia</taxon>
    </lineage>
</organism>
<dbReference type="RefSeq" id="WP_011438259.1">
    <property type="nucleotide sequence ID" value="NC_007777.1"/>
</dbReference>
<accession>Q2J657</accession>
<dbReference type="STRING" id="106370.Francci3_3885"/>
<dbReference type="OrthoDB" id="21568at2"/>
<dbReference type="AlphaFoldDB" id="Q2J657"/>